<organism evidence="1 2">
    <name type="scientific">Roseovarius litorisediminis</name>
    <dbReference type="NCBI Taxonomy" id="1312363"/>
    <lineage>
        <taxon>Bacteria</taxon>
        <taxon>Pseudomonadati</taxon>
        <taxon>Pseudomonadota</taxon>
        <taxon>Alphaproteobacteria</taxon>
        <taxon>Rhodobacterales</taxon>
        <taxon>Roseobacteraceae</taxon>
        <taxon>Roseovarius</taxon>
    </lineage>
</organism>
<sequence length="70" mass="7744">MIIIVGLIIAFVLVVLFSNRRTRYCRWRAQGKSGDGMARNYKCMACGALSVTSDGNPPATCLRLRVAPRK</sequence>
<name>A0A1Y5RU11_9RHOB</name>
<gene>
    <name evidence="1" type="ORF">PEL8287_00994</name>
</gene>
<proteinExistence type="predicted"/>
<evidence type="ECO:0000313" key="1">
    <source>
        <dbReference type="EMBL" id="SLN22747.1"/>
    </source>
</evidence>
<protein>
    <submittedName>
        <fullName evidence="1">Uncharacterized protein</fullName>
    </submittedName>
</protein>
<keyword evidence="2" id="KW-1185">Reference proteome</keyword>
<accession>A0A1Y5RU11</accession>
<dbReference type="AlphaFoldDB" id="A0A1Y5RU11"/>
<evidence type="ECO:0000313" key="2">
    <source>
        <dbReference type="Proteomes" id="UP000193827"/>
    </source>
</evidence>
<dbReference type="EMBL" id="FWFL01000002">
    <property type="protein sequence ID" value="SLN22747.1"/>
    <property type="molecule type" value="Genomic_DNA"/>
</dbReference>
<dbReference type="RefSeq" id="WP_085891231.1">
    <property type="nucleotide sequence ID" value="NZ_FWFL01000002.1"/>
</dbReference>
<dbReference type="Proteomes" id="UP000193827">
    <property type="component" value="Unassembled WGS sequence"/>
</dbReference>
<reference evidence="1 2" key="1">
    <citation type="submission" date="2017-03" db="EMBL/GenBank/DDBJ databases">
        <authorList>
            <person name="Afonso C.L."/>
            <person name="Miller P.J."/>
            <person name="Scott M.A."/>
            <person name="Spackman E."/>
            <person name="Goraichik I."/>
            <person name="Dimitrov K.M."/>
            <person name="Suarez D.L."/>
            <person name="Swayne D.E."/>
        </authorList>
    </citation>
    <scope>NUCLEOTIDE SEQUENCE [LARGE SCALE GENOMIC DNA]</scope>
    <source>
        <strain evidence="1 2">CECT 8287</strain>
    </source>
</reference>
<dbReference type="OrthoDB" id="7859107at2"/>